<dbReference type="GeneID" id="26261800"/>
<dbReference type="RefSeq" id="XP_014563780.1">
    <property type="nucleotide sequence ID" value="XM_014708294.1"/>
</dbReference>
<accession>A0A0B2UKA3</accession>
<dbReference type="EMBL" id="JOKQ01000005">
    <property type="protein sequence ID" value="KHN69738.1"/>
    <property type="molecule type" value="Genomic_DNA"/>
</dbReference>
<protein>
    <submittedName>
        <fullName evidence="1">Uncharacterized protein</fullName>
    </submittedName>
</protein>
<evidence type="ECO:0000313" key="2">
    <source>
        <dbReference type="Proteomes" id="UP000031056"/>
    </source>
</evidence>
<dbReference type="InParanoid" id="A0A0B2UKA3"/>
<dbReference type="VEuPathDB" id="MicrosporidiaDB:M896_051470"/>
<evidence type="ECO:0000313" key="1">
    <source>
        <dbReference type="EMBL" id="KHN69738.1"/>
    </source>
</evidence>
<reference evidence="1 2" key="1">
    <citation type="journal article" date="2014" name="MBio">
        <title>The Ordospora colligata genome; evolution of extreme reduction in microsporidia and host-to-parasite horizontal gene transfer.</title>
        <authorList>
            <person name="Pombert J.-F."/>
            <person name="Haag K.L."/>
            <person name="Beidas S."/>
            <person name="Ebert D."/>
            <person name="Keeling P.J."/>
        </authorList>
    </citation>
    <scope>NUCLEOTIDE SEQUENCE [LARGE SCALE GENOMIC DNA]</scope>
    <source>
        <strain evidence="1 2">OC4</strain>
    </source>
</reference>
<name>A0A0B2UKA3_9MICR</name>
<sequence>MNEEHRRIKKITETVNILLKRAEKRRKAIVEEIRVANDYSYELRIKKRKTIRHDADE</sequence>
<organism evidence="1 2">
    <name type="scientific">Ordospora colligata OC4</name>
    <dbReference type="NCBI Taxonomy" id="1354746"/>
    <lineage>
        <taxon>Eukaryota</taxon>
        <taxon>Fungi</taxon>
        <taxon>Fungi incertae sedis</taxon>
        <taxon>Microsporidia</taxon>
        <taxon>Ordosporidae</taxon>
        <taxon>Ordospora</taxon>
    </lineage>
</organism>
<dbReference type="OrthoDB" id="2192493at2759"/>
<proteinExistence type="predicted"/>
<comment type="caution">
    <text evidence="1">The sequence shown here is derived from an EMBL/GenBank/DDBJ whole genome shotgun (WGS) entry which is preliminary data.</text>
</comment>
<gene>
    <name evidence="1" type="ORF">M896_051470</name>
</gene>
<dbReference type="Proteomes" id="UP000031056">
    <property type="component" value="Unassembled WGS sequence"/>
</dbReference>
<dbReference type="AlphaFoldDB" id="A0A0B2UKA3"/>
<keyword evidence="2" id="KW-1185">Reference proteome</keyword>
<dbReference type="HOGENOM" id="CLU_3050309_0_0_1"/>